<dbReference type="AlphaFoldDB" id="E6MF11"/>
<comment type="catalytic activity">
    <reaction evidence="9 12">
        <text>L-proline + NADP(+) = (S)-1-pyrroline-5-carboxylate + NADPH + 2 H(+)</text>
        <dbReference type="Rhea" id="RHEA:14109"/>
        <dbReference type="ChEBI" id="CHEBI:15378"/>
        <dbReference type="ChEBI" id="CHEBI:17388"/>
        <dbReference type="ChEBI" id="CHEBI:57783"/>
        <dbReference type="ChEBI" id="CHEBI:58349"/>
        <dbReference type="ChEBI" id="CHEBI:60039"/>
        <dbReference type="EC" id="1.5.1.2"/>
    </reaction>
</comment>
<evidence type="ECO:0000256" key="6">
    <source>
        <dbReference type="ARBA" id="ARBA00022857"/>
    </source>
</evidence>
<dbReference type="RefSeq" id="WP_006598015.1">
    <property type="nucleotide sequence ID" value="NZ_GL622359.1"/>
</dbReference>
<dbReference type="InterPro" id="IPR036291">
    <property type="entry name" value="NAD(P)-bd_dom_sf"/>
</dbReference>
<dbReference type="EMBL" id="AEQN01000010">
    <property type="protein sequence ID" value="EFV02361.1"/>
    <property type="molecule type" value="Genomic_DNA"/>
</dbReference>
<dbReference type="InterPro" id="IPR029036">
    <property type="entry name" value="P5CR_dimer"/>
</dbReference>
<comment type="catalytic activity">
    <reaction evidence="9">
        <text>L-proline + NAD(+) = (S)-1-pyrroline-5-carboxylate + NADH + 2 H(+)</text>
        <dbReference type="Rhea" id="RHEA:14105"/>
        <dbReference type="ChEBI" id="CHEBI:15378"/>
        <dbReference type="ChEBI" id="CHEBI:17388"/>
        <dbReference type="ChEBI" id="CHEBI:57540"/>
        <dbReference type="ChEBI" id="CHEBI:57945"/>
        <dbReference type="ChEBI" id="CHEBI:60039"/>
        <dbReference type="EC" id="1.5.1.2"/>
    </reaction>
</comment>
<dbReference type="InterPro" id="IPR008927">
    <property type="entry name" value="6-PGluconate_DH-like_C_sf"/>
</dbReference>
<evidence type="ECO:0000259" key="14">
    <source>
        <dbReference type="Pfam" id="PF14748"/>
    </source>
</evidence>
<evidence type="ECO:0000256" key="9">
    <source>
        <dbReference type="HAMAP-Rule" id="MF_01925"/>
    </source>
</evidence>
<dbReference type="PIRSF" id="PIRSF000193">
    <property type="entry name" value="Pyrrol-5-carb_rd"/>
    <property type="match status" value="1"/>
</dbReference>
<reference evidence="15 16" key="1">
    <citation type="submission" date="2010-12" db="EMBL/GenBank/DDBJ databases">
        <authorList>
            <person name="Muzny D."/>
            <person name="Qin X."/>
            <person name="Deng J."/>
            <person name="Jiang H."/>
            <person name="Liu Y."/>
            <person name="Qu J."/>
            <person name="Song X.-Z."/>
            <person name="Zhang L."/>
            <person name="Thornton R."/>
            <person name="Coyle M."/>
            <person name="Francisco L."/>
            <person name="Jackson L."/>
            <person name="Javaid M."/>
            <person name="Korchina V."/>
            <person name="Kovar C."/>
            <person name="Mata R."/>
            <person name="Mathew T."/>
            <person name="Ngo R."/>
            <person name="Nguyen L."/>
            <person name="Nguyen N."/>
            <person name="Okwuonu G."/>
            <person name="Ongeri F."/>
            <person name="Pham C."/>
            <person name="Simmons D."/>
            <person name="Wilczek-Boney K."/>
            <person name="Hale W."/>
            <person name="Jakkamsetti A."/>
            <person name="Pham P."/>
            <person name="Ruth R."/>
            <person name="San Lucas F."/>
            <person name="Warren J."/>
            <person name="Zhang J."/>
            <person name="Zhao Z."/>
            <person name="Zhou C."/>
            <person name="Zhu D."/>
            <person name="Lee S."/>
            <person name="Bess C."/>
            <person name="Blankenburg K."/>
            <person name="Forbes L."/>
            <person name="Fu Q."/>
            <person name="Gubbala S."/>
            <person name="Hirani K."/>
            <person name="Jayaseelan J.C."/>
            <person name="Lara F."/>
            <person name="Munidasa M."/>
            <person name="Palculict T."/>
            <person name="Patil S."/>
            <person name="Pu L.-L."/>
            <person name="Saada N."/>
            <person name="Tang L."/>
            <person name="Weissenberger G."/>
            <person name="Zhu Y."/>
            <person name="Hemphill L."/>
            <person name="Shang Y."/>
            <person name="Youmans B."/>
            <person name="Ayvaz T."/>
            <person name="Ross M."/>
            <person name="Santibanez J."/>
            <person name="Aqrawi P."/>
            <person name="Gross S."/>
            <person name="Joshi V."/>
            <person name="Fowler G."/>
            <person name="Nazareth L."/>
            <person name="Reid J."/>
            <person name="Worley K."/>
            <person name="Petrosino J."/>
            <person name="Highlander S."/>
            <person name="Gibbs R."/>
        </authorList>
    </citation>
    <scope>NUCLEOTIDE SEQUENCE [LARGE SCALE GENOMIC DNA]</scope>
    <source>
        <strain evidence="15 16">ATCC 23263</strain>
    </source>
</reference>
<evidence type="ECO:0000256" key="2">
    <source>
        <dbReference type="ARBA" id="ARBA00005525"/>
    </source>
</evidence>
<dbReference type="GO" id="GO:0005737">
    <property type="term" value="C:cytoplasm"/>
    <property type="evidence" value="ECO:0007669"/>
    <property type="project" value="UniProtKB-SubCell"/>
</dbReference>
<comment type="function">
    <text evidence="8 9">Catalyzes the reduction of 1-pyrroline-5-carboxylate (PCA) to L-proline.</text>
</comment>
<keyword evidence="3 9" id="KW-0963">Cytoplasm</keyword>
<dbReference type="InterPro" id="IPR028939">
    <property type="entry name" value="P5C_Rdtase_cat_N"/>
</dbReference>
<dbReference type="InterPro" id="IPR000304">
    <property type="entry name" value="Pyrroline-COOH_reductase"/>
</dbReference>
<dbReference type="eggNOG" id="COG0345">
    <property type="taxonomic scope" value="Bacteria"/>
</dbReference>
<dbReference type="OrthoDB" id="9805754at2"/>
<name>E6MF11_9FIRM</name>
<keyword evidence="16" id="KW-1185">Reference proteome</keyword>
<dbReference type="Pfam" id="PF14748">
    <property type="entry name" value="P5CR_dimer"/>
    <property type="match status" value="1"/>
</dbReference>
<feature type="domain" description="Pyrroline-5-carboxylate reductase dimerisation" evidence="14">
    <location>
        <begin position="162"/>
        <end position="264"/>
    </location>
</feature>
<evidence type="ECO:0000256" key="4">
    <source>
        <dbReference type="ARBA" id="ARBA00022605"/>
    </source>
</evidence>
<dbReference type="InterPro" id="IPR053790">
    <property type="entry name" value="P5CR-like_CS"/>
</dbReference>
<evidence type="ECO:0000256" key="7">
    <source>
        <dbReference type="ARBA" id="ARBA00023002"/>
    </source>
</evidence>
<dbReference type="NCBIfam" id="TIGR00112">
    <property type="entry name" value="proC"/>
    <property type="match status" value="1"/>
</dbReference>
<protein>
    <recommendedName>
        <fullName evidence="9 10">Pyrroline-5-carboxylate reductase</fullName>
        <shortName evidence="9">P5C reductase</shortName>
        <shortName evidence="9">P5CR</shortName>
        <ecNumber evidence="9 10">1.5.1.2</ecNumber>
    </recommendedName>
    <alternativeName>
        <fullName evidence="9">PCA reductase</fullName>
    </alternativeName>
</protein>
<accession>E6MF11</accession>
<feature type="binding site" evidence="11">
    <location>
        <begin position="8"/>
        <end position="13"/>
    </location>
    <ligand>
        <name>NADP(+)</name>
        <dbReference type="ChEBI" id="CHEBI:58349"/>
    </ligand>
</feature>
<evidence type="ECO:0000256" key="10">
    <source>
        <dbReference type="NCBIfam" id="TIGR00112"/>
    </source>
</evidence>
<sequence length="268" mass="28313">MAEQLGFIGAGNMAQAIFKGILKTKKFAATDIHIYDPDGDKLRQLTEAYGVIGEASNIHVCTHADVLFLCTKPNVYPTIINEIKSAVDVNTVIVTIAAGQSIRRTESRFEKKIHLIRVMPNTPALVGEGMAALTANALVTDAELALVLSIFRSLGKAEIVPETLMDAVTGLSGSAPAFVFMFIEALADGAVQTGMPRTQAYTFAEQTVLGSAKMLLESGKHPGELKDMVTSPAGTTIEGVLSLEANGFRSAVADAVIAATEKSSIMGK</sequence>
<evidence type="ECO:0000256" key="1">
    <source>
        <dbReference type="ARBA" id="ARBA00004496"/>
    </source>
</evidence>
<organism evidence="15 16">
    <name type="scientific">Pseudoramibacter alactolyticus ATCC 23263</name>
    <dbReference type="NCBI Taxonomy" id="887929"/>
    <lineage>
        <taxon>Bacteria</taxon>
        <taxon>Bacillati</taxon>
        <taxon>Bacillota</taxon>
        <taxon>Clostridia</taxon>
        <taxon>Eubacteriales</taxon>
        <taxon>Eubacteriaceae</taxon>
        <taxon>Pseudoramibacter</taxon>
    </lineage>
</organism>
<keyword evidence="7 9" id="KW-0560">Oxidoreductase</keyword>
<dbReference type="PROSITE" id="PS00521">
    <property type="entry name" value="P5CR"/>
    <property type="match status" value="1"/>
</dbReference>
<proteinExistence type="inferred from homology"/>
<dbReference type="PANTHER" id="PTHR11645">
    <property type="entry name" value="PYRROLINE-5-CARBOXYLATE REDUCTASE"/>
    <property type="match status" value="1"/>
</dbReference>
<keyword evidence="6 9" id="KW-0521">NADP</keyword>
<comment type="caution">
    <text evidence="15">The sequence shown here is derived from an EMBL/GenBank/DDBJ whole genome shotgun (WGS) entry which is preliminary data.</text>
</comment>
<feature type="domain" description="Pyrroline-5-carboxylate reductase catalytic N-terminal" evidence="13">
    <location>
        <begin position="5"/>
        <end position="99"/>
    </location>
</feature>
<dbReference type="PANTHER" id="PTHR11645:SF0">
    <property type="entry name" value="PYRROLINE-5-CARBOXYLATE REDUCTASE 3"/>
    <property type="match status" value="1"/>
</dbReference>
<evidence type="ECO:0000313" key="15">
    <source>
        <dbReference type="EMBL" id="EFV02361.1"/>
    </source>
</evidence>
<dbReference type="Proteomes" id="UP000004754">
    <property type="component" value="Unassembled WGS sequence"/>
</dbReference>
<dbReference type="GO" id="GO:0004735">
    <property type="term" value="F:pyrroline-5-carboxylate reductase activity"/>
    <property type="evidence" value="ECO:0007669"/>
    <property type="project" value="UniProtKB-UniRule"/>
</dbReference>
<dbReference type="Gene3D" id="3.40.50.720">
    <property type="entry name" value="NAD(P)-binding Rossmann-like Domain"/>
    <property type="match status" value="1"/>
</dbReference>
<evidence type="ECO:0000259" key="13">
    <source>
        <dbReference type="Pfam" id="PF03807"/>
    </source>
</evidence>
<keyword evidence="4 9" id="KW-0028">Amino-acid biosynthesis</keyword>
<gene>
    <name evidence="9 15" type="primary">proC</name>
    <name evidence="15" type="ORF">HMP0721_0594</name>
</gene>
<comment type="subcellular location">
    <subcellularLocation>
        <location evidence="1 9">Cytoplasm</location>
    </subcellularLocation>
</comment>
<dbReference type="HOGENOM" id="CLU_042344_3_1_9"/>
<dbReference type="SUPFAM" id="SSF48179">
    <property type="entry name" value="6-phosphogluconate dehydrogenase C-terminal domain-like"/>
    <property type="match status" value="1"/>
</dbReference>
<dbReference type="SUPFAM" id="SSF51735">
    <property type="entry name" value="NAD(P)-binding Rossmann-fold domains"/>
    <property type="match status" value="1"/>
</dbReference>
<evidence type="ECO:0000256" key="3">
    <source>
        <dbReference type="ARBA" id="ARBA00022490"/>
    </source>
</evidence>
<evidence type="ECO:0000256" key="12">
    <source>
        <dbReference type="RuleBase" id="RU003903"/>
    </source>
</evidence>
<comment type="similarity">
    <text evidence="2 9 12">Belongs to the pyrroline-5-carboxylate reductase family.</text>
</comment>
<dbReference type="HAMAP" id="MF_01925">
    <property type="entry name" value="P5C_reductase"/>
    <property type="match status" value="1"/>
</dbReference>
<evidence type="ECO:0000256" key="8">
    <source>
        <dbReference type="ARBA" id="ARBA00058118"/>
    </source>
</evidence>
<dbReference type="FunFam" id="3.40.50.720:FF:000190">
    <property type="entry name" value="Pyrroline-5-carboxylate reductase"/>
    <property type="match status" value="1"/>
</dbReference>
<keyword evidence="5 9" id="KW-0641">Proline biosynthesis</keyword>
<evidence type="ECO:0000256" key="5">
    <source>
        <dbReference type="ARBA" id="ARBA00022650"/>
    </source>
</evidence>
<dbReference type="Pfam" id="PF03807">
    <property type="entry name" value="F420_oxidored"/>
    <property type="match status" value="1"/>
</dbReference>
<dbReference type="Gene3D" id="1.10.3730.10">
    <property type="entry name" value="ProC C-terminal domain-like"/>
    <property type="match status" value="1"/>
</dbReference>
<dbReference type="GO" id="GO:0055129">
    <property type="term" value="P:L-proline biosynthetic process"/>
    <property type="evidence" value="ECO:0007669"/>
    <property type="project" value="UniProtKB-UniRule"/>
</dbReference>
<dbReference type="UniPathway" id="UPA00098">
    <property type="reaction ID" value="UER00361"/>
</dbReference>
<dbReference type="STRING" id="887929.HMP0721_0594"/>
<evidence type="ECO:0000313" key="16">
    <source>
        <dbReference type="Proteomes" id="UP000004754"/>
    </source>
</evidence>
<dbReference type="EC" id="1.5.1.2" evidence="9 10"/>
<dbReference type="FunFam" id="1.10.3730.10:FF:000001">
    <property type="entry name" value="Pyrroline-5-carboxylate reductase"/>
    <property type="match status" value="1"/>
</dbReference>
<evidence type="ECO:0000256" key="11">
    <source>
        <dbReference type="PIRSR" id="PIRSR000193-1"/>
    </source>
</evidence>
<feature type="binding site" evidence="11">
    <location>
        <position position="57"/>
    </location>
    <ligand>
        <name>NADPH</name>
        <dbReference type="ChEBI" id="CHEBI:57783"/>
    </ligand>
</feature>
<comment type="pathway">
    <text evidence="9 12">Amino-acid biosynthesis; L-proline biosynthesis; L-proline from L-glutamate 5-semialdehyde: step 1/1.</text>
</comment>